<reference evidence="7" key="1">
    <citation type="submission" date="2010-08" db="EMBL/GenBank/DDBJ databases">
        <title>Genome sequence of Parvularcula bermudensis HTCC2503.</title>
        <authorList>
            <person name="Kang D.-M."/>
            <person name="Oh H.-M."/>
            <person name="Cho J.-C."/>
        </authorList>
    </citation>
    <scope>NUCLEOTIDE SEQUENCE [LARGE SCALE GENOMIC DNA]</scope>
    <source>
        <strain evidence="7">ATCC BAA-594 / HTCC2503 / KCTC 12087</strain>
    </source>
</reference>
<dbReference type="GO" id="GO:1990281">
    <property type="term" value="C:efflux pump complex"/>
    <property type="evidence" value="ECO:0007669"/>
    <property type="project" value="TreeGrafter"/>
</dbReference>
<comment type="similarity">
    <text evidence="1">Belongs to the membrane fusion protein (MFP) (TC 8.A.1) family.</text>
</comment>
<evidence type="ECO:0000259" key="4">
    <source>
        <dbReference type="Pfam" id="PF25954"/>
    </source>
</evidence>
<protein>
    <submittedName>
        <fullName evidence="6">RND family efflux system membrane fusion protein</fullName>
    </submittedName>
</protein>
<dbReference type="EMBL" id="CP002156">
    <property type="protein sequence ID" value="ADM10374.1"/>
    <property type="molecule type" value="Genomic_DNA"/>
</dbReference>
<evidence type="ECO:0000313" key="6">
    <source>
        <dbReference type="EMBL" id="ADM10374.1"/>
    </source>
</evidence>
<evidence type="ECO:0000256" key="2">
    <source>
        <dbReference type="SAM" id="Coils"/>
    </source>
</evidence>
<feature type="region of interest" description="Disordered" evidence="3">
    <location>
        <begin position="372"/>
        <end position="391"/>
    </location>
</feature>
<dbReference type="eggNOG" id="COG0845">
    <property type="taxonomic scope" value="Bacteria"/>
</dbReference>
<reference evidence="6 7" key="2">
    <citation type="journal article" date="2011" name="J. Bacteriol.">
        <title>Complete genome sequence of strain HTCC2503T of Parvularcula bermudensis, the type species of the order "Parvularculales" in the class Alphaproteobacteria.</title>
        <authorList>
            <person name="Oh H.M."/>
            <person name="Kang I."/>
            <person name="Vergin K.L."/>
            <person name="Kang D."/>
            <person name="Rhee K.H."/>
            <person name="Giovannoni S.J."/>
            <person name="Cho J.C."/>
        </authorList>
    </citation>
    <scope>NUCLEOTIDE SEQUENCE [LARGE SCALE GENOMIC DNA]</scope>
    <source>
        <strain evidence="7">ATCC BAA-594 / HTCC2503 / KCTC 12087</strain>
    </source>
</reference>
<dbReference type="GO" id="GO:0015562">
    <property type="term" value="F:efflux transmembrane transporter activity"/>
    <property type="evidence" value="ECO:0007669"/>
    <property type="project" value="TreeGrafter"/>
</dbReference>
<dbReference type="PANTHER" id="PTHR30469">
    <property type="entry name" value="MULTIDRUG RESISTANCE PROTEIN MDTA"/>
    <property type="match status" value="1"/>
</dbReference>
<organism evidence="6 7">
    <name type="scientific">Parvularcula bermudensis (strain ATCC BAA-594 / HTCC2503 / KCTC 12087)</name>
    <dbReference type="NCBI Taxonomy" id="314260"/>
    <lineage>
        <taxon>Bacteria</taxon>
        <taxon>Pseudomonadati</taxon>
        <taxon>Pseudomonadota</taxon>
        <taxon>Alphaproteobacteria</taxon>
        <taxon>Parvularculales</taxon>
        <taxon>Parvularculaceae</taxon>
        <taxon>Parvularcula</taxon>
    </lineage>
</organism>
<dbReference type="AlphaFoldDB" id="E0TDE8"/>
<dbReference type="InterPro" id="IPR006143">
    <property type="entry name" value="RND_pump_MFP"/>
</dbReference>
<sequence>MAKNNNFVTRYAKGAARNDRVKEAKVRCNIFRMAIVFVIGAALGACGGEEAPTNREGGAGTNVIPHRVELQRLSERVEAVGTARAQQQATIFPETGGEVTGVFFEAGDFVEAGAILAAFEDAEERLDVARARVALKEAQQLLDRYGRIDVEGAVSESQIDAARTAVEAAQIELRLAEETLADRQVRAPFAGYVGIPQIDPGARIGTDTAITQLDARTRLFIDFEAPEQVFNMIQPGDRLSLQPFAAGQQHVEAVVRSIGARIDPQRRLFQIRAEANNEADRLRPGMSFRVGFDIPGDPLPSVPEAAIVWGGDGAYVWAVKDGRATQMAVTIVSRTAGQALVRAPLQAGDLIVAEGVQKMREGALVDLLDARPERAAPPPVPGQTTVGGAAL</sequence>
<dbReference type="PANTHER" id="PTHR30469:SF11">
    <property type="entry name" value="BLL4320 PROTEIN"/>
    <property type="match status" value="1"/>
</dbReference>
<evidence type="ECO:0000256" key="1">
    <source>
        <dbReference type="ARBA" id="ARBA00009477"/>
    </source>
</evidence>
<feature type="coiled-coil region" evidence="2">
    <location>
        <begin position="119"/>
        <end position="179"/>
    </location>
</feature>
<dbReference type="HOGENOM" id="CLU_018816_1_2_5"/>
<dbReference type="STRING" id="314260.PB2503_11649"/>
<dbReference type="SUPFAM" id="SSF111369">
    <property type="entry name" value="HlyD-like secretion proteins"/>
    <property type="match status" value="1"/>
</dbReference>
<feature type="compositionally biased region" description="Low complexity" evidence="3">
    <location>
        <begin position="382"/>
        <end position="391"/>
    </location>
</feature>
<evidence type="ECO:0000313" key="7">
    <source>
        <dbReference type="Proteomes" id="UP000001302"/>
    </source>
</evidence>
<dbReference type="Gene3D" id="2.40.30.170">
    <property type="match status" value="1"/>
</dbReference>
<name>E0TDE8_PARBH</name>
<keyword evidence="2" id="KW-0175">Coiled coil</keyword>
<gene>
    <name evidence="6" type="ordered locus">PB2503_11649</name>
</gene>
<dbReference type="Gene3D" id="1.10.287.470">
    <property type="entry name" value="Helix hairpin bin"/>
    <property type="match status" value="1"/>
</dbReference>
<dbReference type="Pfam" id="PF25954">
    <property type="entry name" value="Beta-barrel_RND_2"/>
    <property type="match status" value="1"/>
</dbReference>
<evidence type="ECO:0000259" key="5">
    <source>
        <dbReference type="Pfam" id="PF25989"/>
    </source>
</evidence>
<accession>E0TDE8</accession>
<dbReference type="Gene3D" id="2.40.50.100">
    <property type="match status" value="1"/>
</dbReference>
<feature type="domain" description="YknX-like C-terminal permuted SH3-like" evidence="5">
    <location>
        <begin position="302"/>
        <end position="366"/>
    </location>
</feature>
<keyword evidence="7" id="KW-1185">Reference proteome</keyword>
<dbReference type="Pfam" id="PF25989">
    <property type="entry name" value="YknX_C"/>
    <property type="match status" value="1"/>
</dbReference>
<feature type="domain" description="CusB-like beta-barrel" evidence="4">
    <location>
        <begin position="221"/>
        <end position="292"/>
    </location>
</feature>
<evidence type="ECO:0000256" key="3">
    <source>
        <dbReference type="SAM" id="MobiDB-lite"/>
    </source>
</evidence>
<dbReference type="InterPro" id="IPR058637">
    <property type="entry name" value="YknX-like_C"/>
</dbReference>
<dbReference type="Gene3D" id="2.40.420.20">
    <property type="match status" value="1"/>
</dbReference>
<proteinExistence type="inferred from homology"/>
<dbReference type="KEGG" id="pbr:PB2503_11649"/>
<dbReference type="NCBIfam" id="TIGR01730">
    <property type="entry name" value="RND_mfp"/>
    <property type="match status" value="1"/>
</dbReference>
<dbReference type="Proteomes" id="UP000001302">
    <property type="component" value="Chromosome"/>
</dbReference>
<dbReference type="InterPro" id="IPR058792">
    <property type="entry name" value="Beta-barrel_RND_2"/>
</dbReference>